<feature type="repeat" description="TPR" evidence="3">
    <location>
        <begin position="1224"/>
        <end position="1257"/>
    </location>
</feature>
<gene>
    <name evidence="6" type="ORF">GCM10017083_08380</name>
</gene>
<proteinExistence type="predicted"/>
<dbReference type="InterPro" id="IPR002182">
    <property type="entry name" value="NB-ARC"/>
</dbReference>
<evidence type="ECO:0000259" key="4">
    <source>
        <dbReference type="Pfam" id="PF00931"/>
    </source>
</evidence>
<accession>A0A918XPQ1</accession>
<reference evidence="6" key="2">
    <citation type="submission" date="2020-09" db="EMBL/GenBank/DDBJ databases">
        <authorList>
            <person name="Sun Q."/>
            <person name="Kim S."/>
        </authorList>
    </citation>
    <scope>NUCLEOTIDE SEQUENCE</scope>
    <source>
        <strain evidence="6">KCTC 42651</strain>
    </source>
</reference>
<feature type="repeat" description="TPR" evidence="3">
    <location>
        <begin position="984"/>
        <end position="1017"/>
    </location>
</feature>
<evidence type="ECO:0000256" key="1">
    <source>
        <dbReference type="ARBA" id="ARBA00022737"/>
    </source>
</evidence>
<dbReference type="RefSeq" id="WP_189987679.1">
    <property type="nucleotide sequence ID" value="NZ_BMZS01000002.1"/>
</dbReference>
<dbReference type="Gene3D" id="3.40.50.300">
    <property type="entry name" value="P-loop containing nucleotide triphosphate hydrolases"/>
    <property type="match status" value="1"/>
</dbReference>
<dbReference type="SUPFAM" id="SSF52540">
    <property type="entry name" value="P-loop containing nucleoside triphosphate hydrolases"/>
    <property type="match status" value="1"/>
</dbReference>
<dbReference type="PROSITE" id="PS50005">
    <property type="entry name" value="TPR"/>
    <property type="match status" value="6"/>
</dbReference>
<dbReference type="Pfam" id="PF13374">
    <property type="entry name" value="TPR_10"/>
    <property type="match status" value="1"/>
</dbReference>
<dbReference type="InterPro" id="IPR024983">
    <property type="entry name" value="CHAT_dom"/>
</dbReference>
<feature type="repeat" description="TPR" evidence="3">
    <location>
        <begin position="1184"/>
        <end position="1217"/>
    </location>
</feature>
<evidence type="ECO:0000313" key="6">
    <source>
        <dbReference type="EMBL" id="GHD42886.1"/>
    </source>
</evidence>
<dbReference type="Pfam" id="PF00931">
    <property type="entry name" value="NB-ARC"/>
    <property type="match status" value="1"/>
</dbReference>
<name>A0A918XPQ1_9PROT</name>
<keyword evidence="1" id="KW-0677">Repeat</keyword>
<feature type="repeat" description="TPR" evidence="3">
    <location>
        <begin position="1264"/>
        <end position="1297"/>
    </location>
</feature>
<dbReference type="InterPro" id="IPR011990">
    <property type="entry name" value="TPR-like_helical_dom_sf"/>
</dbReference>
<dbReference type="Gene3D" id="1.25.40.10">
    <property type="entry name" value="Tetratricopeptide repeat domain"/>
    <property type="match status" value="4"/>
</dbReference>
<dbReference type="Pfam" id="PF12770">
    <property type="entry name" value="CHAT"/>
    <property type="match status" value="1"/>
</dbReference>
<organism evidence="6 7">
    <name type="scientific">Thalassobaculum fulvum</name>
    <dbReference type="NCBI Taxonomy" id="1633335"/>
    <lineage>
        <taxon>Bacteria</taxon>
        <taxon>Pseudomonadati</taxon>
        <taxon>Pseudomonadota</taxon>
        <taxon>Alphaproteobacteria</taxon>
        <taxon>Rhodospirillales</taxon>
        <taxon>Thalassobaculaceae</taxon>
        <taxon>Thalassobaculum</taxon>
    </lineage>
</organism>
<dbReference type="PANTHER" id="PTHR45641">
    <property type="entry name" value="TETRATRICOPEPTIDE REPEAT PROTEIN (AFU_ORTHOLOGUE AFUA_6G03870)"/>
    <property type="match status" value="1"/>
</dbReference>
<comment type="caution">
    <text evidence="6">The sequence shown here is derived from an EMBL/GenBank/DDBJ whole genome shotgun (WGS) entry which is preliminary data.</text>
</comment>
<dbReference type="SUPFAM" id="SSF48452">
    <property type="entry name" value="TPR-like"/>
    <property type="match status" value="1"/>
</dbReference>
<dbReference type="Proteomes" id="UP000630353">
    <property type="component" value="Unassembled WGS sequence"/>
</dbReference>
<dbReference type="Pfam" id="PF13424">
    <property type="entry name" value="TPR_12"/>
    <property type="match status" value="4"/>
</dbReference>
<dbReference type="SUPFAM" id="SSF81901">
    <property type="entry name" value="HCP-like"/>
    <property type="match status" value="1"/>
</dbReference>
<feature type="repeat" description="TPR" evidence="3">
    <location>
        <begin position="1024"/>
        <end position="1057"/>
    </location>
</feature>
<protein>
    <submittedName>
        <fullName evidence="6">Uncharacterized protein</fullName>
    </submittedName>
</protein>
<feature type="repeat" description="TPR" evidence="3">
    <location>
        <begin position="1144"/>
        <end position="1177"/>
    </location>
</feature>
<evidence type="ECO:0000313" key="7">
    <source>
        <dbReference type="Proteomes" id="UP000630353"/>
    </source>
</evidence>
<feature type="domain" description="NB-ARC" evidence="4">
    <location>
        <begin position="454"/>
        <end position="546"/>
    </location>
</feature>
<dbReference type="PANTHER" id="PTHR45641:SF1">
    <property type="entry name" value="AAA+ ATPASE DOMAIN-CONTAINING PROTEIN"/>
    <property type="match status" value="1"/>
</dbReference>
<dbReference type="SMART" id="SM00028">
    <property type="entry name" value="TPR"/>
    <property type="match status" value="10"/>
</dbReference>
<dbReference type="InterPro" id="IPR019734">
    <property type="entry name" value="TPR_rpt"/>
</dbReference>
<keyword evidence="2 3" id="KW-0802">TPR repeat</keyword>
<keyword evidence="7" id="KW-1185">Reference proteome</keyword>
<evidence type="ECO:0000256" key="2">
    <source>
        <dbReference type="ARBA" id="ARBA00022803"/>
    </source>
</evidence>
<feature type="domain" description="CHAT" evidence="5">
    <location>
        <begin position="73"/>
        <end position="381"/>
    </location>
</feature>
<evidence type="ECO:0000259" key="5">
    <source>
        <dbReference type="Pfam" id="PF12770"/>
    </source>
</evidence>
<sequence>MVLLIREREYSDDAWSVDVEIDGATFGPFSLSDPFDAGDVDRESVLEWYFEQWLRFPMLDGARADAAAASVTEYGEALFGAVFASRPVQAAYERWRSQPAGDRQIVIQGSHGFQRLHWESLRDPDRGLDLATEVSLSRASRRAGIEAAQYDRDATTVRVLVVTARPGGANDVGYRTISRPLLDALSNIETPVQVDLLRPGTYAALARQLEARRDTPYHVVHFDLHGAVLSHEQAGQVLSADGVAGDGLTMRYGRDPLKAFDGVEGFLLFEPETPPKRKGDPTCDLASADEVAKLLARHRVPIAILNACQSGKQVGDERETSLGARLLDAGAGTVLAMGYSVTVSAAAKMMPVLYAALFSGAPTGEAVRRARLELANDRKRRAYFDAEIELQDWILPVLYQRDQVKLTPRRMYPDEEAAWLERQSRRPAEQRTATGAFLGRDLDVLAVERRLIAHNVLLIQGGGGTGKTTLLRHLASWWERTGWIEAAHYFGYDDRAWTLEQILASLAGSLLQGADLAAFATLSLAAQQEKITRALRAKRRLLILDNLESVVGEAFAIRNELPEPRREEIRGFLAKLVGGESLVLLGGRGDVPWLDAEVIDGATYLLRGLDAEAASELAARIFARAGIAPDMRSDSMKRLMRLLAGHPLAMEVVLPNLARQSPDEILAGLSTGAADLDKDDARRTESILACVEYSHANLSPDAQRLLECLVPFKAAIMVPMLKQYVEELVKEPELADLPVDRWEDMLAQARSWGLLQPHPDPRAAGAGYCSVQPVLPWFLERRLAAAGRGATRAAIGRAFRRFVEGVGGAVMSLARSKEPAQRAIGELLLSVEHETFVAALEGALADHEQILGSYAPLSLYYDRAQNHRAGAAMARKVMAALETYPEVALNDRLRLETVGVIDDAAKYLLNMKQLDEAGSAYAKALEMFEGLSEEAKAQFPAGSAGILHQLGVVALERRDYAAAEEACRKALEIYVRIGEENKAAGTYHQLGRVAQERRDFAAAEEAYGKALEIKLRFDDQHSAASTYHQLGNVAQLRRDFAAAEEAYRKALEIKLRFDDQHSAASTYHQLGIVAQVRRDFVTAEEAYRKALEIYLHFDDEFEAADTYHQLGTVSQAQRNVAVAEESYRKALEIKLRYGDYHSAATIYHQLGTVAQERRDFAAAEEAYHKALEIKLGFDDQHSAASTYHQLGIVAQERSDFAAAEEAYLKALEIKLRFDDQHSAALTYHQLGTVAEERSDFAAAEEAYRKALEIKLRFDNQHSAAATYHQLGTVAVERRDFGSAEEAFRKALAIYMRFDDEHSAGIVVRSCIRLARADAPRREALTAMVAEVIGADAAQVAELFDAVTPED</sequence>
<dbReference type="PRINTS" id="PR00364">
    <property type="entry name" value="DISEASERSIST"/>
</dbReference>
<reference evidence="6" key="1">
    <citation type="journal article" date="2014" name="Int. J. Syst. Evol. Microbiol.">
        <title>Complete genome sequence of Corynebacterium casei LMG S-19264T (=DSM 44701T), isolated from a smear-ripened cheese.</title>
        <authorList>
            <consortium name="US DOE Joint Genome Institute (JGI-PGF)"/>
            <person name="Walter F."/>
            <person name="Albersmeier A."/>
            <person name="Kalinowski J."/>
            <person name="Ruckert C."/>
        </authorList>
    </citation>
    <scope>NUCLEOTIDE SEQUENCE</scope>
    <source>
        <strain evidence="6">KCTC 42651</strain>
    </source>
</reference>
<dbReference type="EMBL" id="BMZS01000002">
    <property type="protein sequence ID" value="GHD42886.1"/>
    <property type="molecule type" value="Genomic_DNA"/>
</dbReference>
<evidence type="ECO:0000256" key="3">
    <source>
        <dbReference type="PROSITE-ProRule" id="PRU00339"/>
    </source>
</evidence>
<dbReference type="InterPro" id="IPR027417">
    <property type="entry name" value="P-loop_NTPase"/>
</dbReference>